<dbReference type="PANTHER" id="PTHR11439:SF440">
    <property type="entry name" value="INTEGRASE CATALYTIC DOMAIN-CONTAINING PROTEIN"/>
    <property type="match status" value="1"/>
</dbReference>
<dbReference type="Proteomes" id="UP000434957">
    <property type="component" value="Unassembled WGS sequence"/>
</dbReference>
<keyword evidence="3" id="KW-1185">Reference proteome</keyword>
<evidence type="ECO:0000259" key="1">
    <source>
        <dbReference type="Pfam" id="PF07727"/>
    </source>
</evidence>
<dbReference type="InterPro" id="IPR013103">
    <property type="entry name" value="RVT_2"/>
</dbReference>
<sequence>MKSKEASEWVKAMNSELKAHADNGSWTLIRRAAGVRPIGCRWVFAKKRNEHGRVVRYKARLVAKGFKQKFGVDFFETYSHVANMNSIRVVLSVVVAEAYVTEQLDTDTAFLNSDLKEQVFMEVPYGITNAENMMCKLDKAIYGLKQAASAWHQTIHAVFMKIGFCSCGADQCVYVKGAKGTYVYVCLYVDDMIIAAKTKEEINEVKMALKNAFKMKELGETKFILGMEIDHDRMAGTLMIKQTRYIDDVTNRFNQQDAKAVVNPCESGMKLTKMQSPTTNAELEAMKTKPYRPLIGCLLYITTCTRPDVAYIVTQLSRFLENPGQQHWKAAIRVLRYLKSTKELGIIYNSNDGKVMLEAYTDADWGSNLDDRRSVSGIMIMIGSAPVVFKSKYQRTVALSSAEVEYMALSLCTQEVLWTRAMLKDLGHEQVGATQVWEDNQGAIALANNAGYNARTKHVDIGHHFIRENVARDIVTVDYVGTEDQLADMLTKALGTKRLRFLVEASGIRPKPAQH</sequence>
<organism evidence="2 3">
    <name type="scientific">Phytophthora rubi</name>
    <dbReference type="NCBI Taxonomy" id="129364"/>
    <lineage>
        <taxon>Eukaryota</taxon>
        <taxon>Sar</taxon>
        <taxon>Stramenopiles</taxon>
        <taxon>Oomycota</taxon>
        <taxon>Peronosporomycetes</taxon>
        <taxon>Peronosporales</taxon>
        <taxon>Peronosporaceae</taxon>
        <taxon>Phytophthora</taxon>
    </lineage>
</organism>
<dbReference type="SUPFAM" id="SSF56672">
    <property type="entry name" value="DNA/RNA polymerases"/>
    <property type="match status" value="1"/>
</dbReference>
<gene>
    <name evidence="2" type="ORF">PR003_g29230</name>
</gene>
<dbReference type="InterPro" id="IPR043502">
    <property type="entry name" value="DNA/RNA_pol_sf"/>
</dbReference>
<name>A0A6A4BJE7_9STRA</name>
<dbReference type="PANTHER" id="PTHR11439">
    <property type="entry name" value="GAG-POL-RELATED RETROTRANSPOSON"/>
    <property type="match status" value="1"/>
</dbReference>
<dbReference type="AlphaFoldDB" id="A0A6A4BJE7"/>
<feature type="domain" description="Reverse transcriptase Ty1/copia-type" evidence="1">
    <location>
        <begin position="24"/>
        <end position="265"/>
    </location>
</feature>
<reference evidence="2 3" key="1">
    <citation type="submission" date="2018-08" db="EMBL/GenBank/DDBJ databases">
        <title>Genomic investigation of the strawberry pathogen Phytophthora fragariae indicates pathogenicity is determined by transcriptional variation in three key races.</title>
        <authorList>
            <person name="Adams T.M."/>
            <person name="Armitage A.D."/>
            <person name="Sobczyk M.K."/>
            <person name="Bates H.J."/>
            <person name="Dunwell J.M."/>
            <person name="Nellist C.F."/>
            <person name="Harrison R.J."/>
        </authorList>
    </citation>
    <scope>NUCLEOTIDE SEQUENCE [LARGE SCALE GENOMIC DNA]</scope>
    <source>
        <strain evidence="2 3">SCRP333</strain>
    </source>
</reference>
<evidence type="ECO:0000313" key="3">
    <source>
        <dbReference type="Proteomes" id="UP000434957"/>
    </source>
</evidence>
<dbReference type="CDD" id="cd09272">
    <property type="entry name" value="RNase_HI_RT_Ty1"/>
    <property type="match status" value="1"/>
</dbReference>
<comment type="caution">
    <text evidence="2">The sequence shown here is derived from an EMBL/GenBank/DDBJ whole genome shotgun (WGS) entry which is preliminary data.</text>
</comment>
<protein>
    <submittedName>
        <fullName evidence="2">Retrovirus-related Pol polyprotein from transposon TNT 1-94</fullName>
    </submittedName>
</protein>
<dbReference type="Pfam" id="PF07727">
    <property type="entry name" value="RVT_2"/>
    <property type="match status" value="1"/>
</dbReference>
<dbReference type="EMBL" id="QXFT01004795">
    <property type="protein sequence ID" value="KAE9275820.1"/>
    <property type="molecule type" value="Genomic_DNA"/>
</dbReference>
<accession>A0A6A4BJE7</accession>
<evidence type="ECO:0000313" key="2">
    <source>
        <dbReference type="EMBL" id="KAE9275820.1"/>
    </source>
</evidence>
<proteinExistence type="predicted"/>